<dbReference type="InterPro" id="IPR044824">
    <property type="entry name" value="MAIN-like"/>
</dbReference>
<feature type="region of interest" description="Disordered" evidence="1">
    <location>
        <begin position="255"/>
        <end position="278"/>
    </location>
</feature>
<sequence>MPIALAPAVLATLYRDLRLLKDQVASSSEPATVWAPFQILQAWAWERFPLLRPNTPNSLLPGEPRVARWHKLNSNVKLPFVRSTLKLLENFQWRPYAASLNNWRVPSFYKERDELSNDPVVEDELRSFARCLRACELVGLDCIEQYLPHRVALQFGMDQDLPGTFIRANSTSKLAWKTYDKPTRDAKFYVRSRFLDSNVTTRYSEWWKQSMMRRSSNNVKRSLENPSKGKKGTQNLEAWRDDDELLLSKRMKHLESSTSIASRPTRTGKPARSSQFQGQLFCSSEEDIGNSEASMESTMRVSKKIVQRKTGDSTDGLLDLYNSEGKSITSGSQEPGLEARLLQLERELTGLKSQMKTKVEKTPKF</sequence>
<accession>A0A834YTW8</accession>
<protein>
    <recommendedName>
        <fullName evidence="2">Aminotransferase-like plant mobile domain-containing protein</fullName>
    </recommendedName>
</protein>
<dbReference type="PANTHER" id="PTHR46033">
    <property type="entry name" value="PROTEIN MAIN-LIKE 2"/>
    <property type="match status" value="1"/>
</dbReference>
<dbReference type="PANTHER" id="PTHR46033:SF83">
    <property type="entry name" value="PROTEIN MAINTENANCE OF MERISTEMS-LIKE"/>
    <property type="match status" value="1"/>
</dbReference>
<proteinExistence type="predicted"/>
<dbReference type="Pfam" id="PF10536">
    <property type="entry name" value="PMD"/>
    <property type="match status" value="1"/>
</dbReference>
<evidence type="ECO:0000256" key="1">
    <source>
        <dbReference type="SAM" id="MobiDB-lite"/>
    </source>
</evidence>
<feature type="compositionally biased region" description="Polar residues" evidence="1">
    <location>
        <begin position="256"/>
        <end position="265"/>
    </location>
</feature>
<dbReference type="AlphaFoldDB" id="A0A834YTW8"/>
<organism evidence="3 4">
    <name type="scientific">Tetracentron sinense</name>
    <name type="common">Spur-leaf</name>
    <dbReference type="NCBI Taxonomy" id="13715"/>
    <lineage>
        <taxon>Eukaryota</taxon>
        <taxon>Viridiplantae</taxon>
        <taxon>Streptophyta</taxon>
        <taxon>Embryophyta</taxon>
        <taxon>Tracheophyta</taxon>
        <taxon>Spermatophyta</taxon>
        <taxon>Magnoliopsida</taxon>
        <taxon>Trochodendrales</taxon>
        <taxon>Trochodendraceae</taxon>
        <taxon>Tetracentron</taxon>
    </lineage>
</organism>
<comment type="caution">
    <text evidence="3">The sequence shown here is derived from an EMBL/GenBank/DDBJ whole genome shotgun (WGS) entry which is preliminary data.</text>
</comment>
<evidence type="ECO:0000259" key="2">
    <source>
        <dbReference type="Pfam" id="PF10536"/>
    </source>
</evidence>
<dbReference type="OrthoDB" id="1572276at2759"/>
<feature type="region of interest" description="Disordered" evidence="1">
    <location>
        <begin position="217"/>
        <end position="236"/>
    </location>
</feature>
<name>A0A834YTW8_TETSI</name>
<dbReference type="InterPro" id="IPR019557">
    <property type="entry name" value="AminoTfrase-like_pln_mobile"/>
</dbReference>
<keyword evidence="4" id="KW-1185">Reference proteome</keyword>
<reference evidence="3 4" key="1">
    <citation type="submission" date="2020-04" db="EMBL/GenBank/DDBJ databases">
        <title>Plant Genome Project.</title>
        <authorList>
            <person name="Zhang R.-G."/>
        </authorList>
    </citation>
    <scope>NUCLEOTIDE SEQUENCE [LARGE SCALE GENOMIC DNA]</scope>
    <source>
        <strain evidence="3">YNK0</strain>
        <tissue evidence="3">Leaf</tissue>
    </source>
</reference>
<dbReference type="EMBL" id="JABCRI010000017">
    <property type="protein sequence ID" value="KAF8391521.1"/>
    <property type="molecule type" value="Genomic_DNA"/>
</dbReference>
<evidence type="ECO:0000313" key="4">
    <source>
        <dbReference type="Proteomes" id="UP000655225"/>
    </source>
</evidence>
<gene>
    <name evidence="3" type="ORF">HHK36_023826</name>
</gene>
<dbReference type="Proteomes" id="UP000655225">
    <property type="component" value="Unassembled WGS sequence"/>
</dbReference>
<dbReference type="GO" id="GO:0010073">
    <property type="term" value="P:meristem maintenance"/>
    <property type="evidence" value="ECO:0007669"/>
    <property type="project" value="InterPro"/>
</dbReference>
<feature type="domain" description="Aminotransferase-like plant mobile" evidence="2">
    <location>
        <begin position="2"/>
        <end position="208"/>
    </location>
</feature>
<evidence type="ECO:0000313" key="3">
    <source>
        <dbReference type="EMBL" id="KAF8391521.1"/>
    </source>
</evidence>